<dbReference type="PANTHER" id="PTHR23208:SF36">
    <property type="entry name" value="LYSOZYME-RELATED"/>
    <property type="match status" value="1"/>
</dbReference>
<dbReference type="InterPro" id="IPR051595">
    <property type="entry name" value="GH25_Enzymes"/>
</dbReference>
<keyword evidence="2" id="KW-1185">Reference proteome</keyword>
<dbReference type="AlphaFoldDB" id="A0A0N5BT74"/>
<dbReference type="Proteomes" id="UP000046392">
    <property type="component" value="Unplaced"/>
</dbReference>
<keyword evidence="1" id="KW-0732">Signal</keyword>
<dbReference type="PANTHER" id="PTHR23208">
    <property type="entry name" value="LYSOZYME PROTEIN"/>
    <property type="match status" value="1"/>
</dbReference>
<accession>A0A0N5BT74</accession>
<sequence length="252" mass="28361">MLNKVLTVFLLLSTVSVSTNAEYAYAIDVKGSLSVSQFNCTKSSNFSAVFTQIYSPIYEGMVDTTGCQNVKTAFQVGLETEVYINPAPLSDKQSDTQFDEAYNQLDFAGIKVRTIWLKVTNQIFWSQNLSYNINFIQKMILRAKDYNITLGIYTNWYDWDQIAGSTTAFQQYNLPLWYWDASGLGSNAEGTKDFMNFRSFGSWINPSAKEYALTEWFCSAVISKVVYLKSNSSSELISNKNMVQPVAGSAIL</sequence>
<dbReference type="Gene3D" id="3.20.20.80">
    <property type="entry name" value="Glycosidases"/>
    <property type="match status" value="1"/>
</dbReference>
<reference evidence="3" key="1">
    <citation type="submission" date="2017-02" db="UniProtKB">
        <authorList>
            <consortium name="WormBaseParasite"/>
        </authorList>
    </citation>
    <scope>IDENTIFICATION</scope>
</reference>
<protein>
    <submittedName>
        <fullName evidence="3">Lysozyme</fullName>
    </submittedName>
</protein>
<name>A0A0N5BT74_STREA</name>
<dbReference type="InterPro" id="IPR017853">
    <property type="entry name" value="GH"/>
</dbReference>
<feature type="chain" id="PRO_5005894820" evidence="1">
    <location>
        <begin position="22"/>
        <end position="252"/>
    </location>
</feature>
<dbReference type="GO" id="GO:0045087">
    <property type="term" value="P:innate immune response"/>
    <property type="evidence" value="ECO:0007669"/>
    <property type="project" value="TreeGrafter"/>
</dbReference>
<proteinExistence type="predicted"/>
<evidence type="ECO:0000256" key="1">
    <source>
        <dbReference type="SAM" id="SignalP"/>
    </source>
</evidence>
<dbReference type="GO" id="GO:0007165">
    <property type="term" value="P:signal transduction"/>
    <property type="evidence" value="ECO:0007669"/>
    <property type="project" value="TreeGrafter"/>
</dbReference>
<evidence type="ECO:0000313" key="2">
    <source>
        <dbReference type="Proteomes" id="UP000046392"/>
    </source>
</evidence>
<feature type="signal peptide" evidence="1">
    <location>
        <begin position="1"/>
        <end position="21"/>
    </location>
</feature>
<organism evidence="2 3">
    <name type="scientific">Strongyloides papillosus</name>
    <name type="common">Intestinal threadworm</name>
    <dbReference type="NCBI Taxonomy" id="174720"/>
    <lineage>
        <taxon>Eukaryota</taxon>
        <taxon>Metazoa</taxon>
        <taxon>Ecdysozoa</taxon>
        <taxon>Nematoda</taxon>
        <taxon>Chromadorea</taxon>
        <taxon>Rhabditida</taxon>
        <taxon>Tylenchina</taxon>
        <taxon>Panagrolaimomorpha</taxon>
        <taxon>Strongyloidoidea</taxon>
        <taxon>Strongyloididae</taxon>
        <taxon>Strongyloides</taxon>
    </lineage>
</organism>
<dbReference type="WBParaSite" id="SPAL_0000906300.1">
    <property type="protein sequence ID" value="SPAL_0000906300.1"/>
    <property type="gene ID" value="SPAL_0000906300"/>
</dbReference>
<evidence type="ECO:0000313" key="3">
    <source>
        <dbReference type="WBParaSite" id="SPAL_0000906300.1"/>
    </source>
</evidence>
<dbReference type="SUPFAM" id="SSF51445">
    <property type="entry name" value="(Trans)glycosidases"/>
    <property type="match status" value="1"/>
</dbReference>